<dbReference type="KEGG" id="msb:LJ00_26600"/>
<accession>A0R387</accession>
<dbReference type="EMBL" id="CP000480">
    <property type="protein sequence ID" value="ABK71428.1"/>
    <property type="molecule type" value="Genomic_DNA"/>
</dbReference>
<evidence type="ECO:0000313" key="2">
    <source>
        <dbReference type="Proteomes" id="UP000000757"/>
    </source>
</evidence>
<gene>
    <name evidence="1" type="ordered locus">MSMEG_5384</name>
</gene>
<dbReference type="Proteomes" id="UP000000757">
    <property type="component" value="Chromosome"/>
</dbReference>
<proteinExistence type="predicted"/>
<name>A0R387_MYCS2</name>
<evidence type="ECO:0000313" key="1">
    <source>
        <dbReference type="EMBL" id="ABK71428.1"/>
    </source>
</evidence>
<reference evidence="1 2" key="1">
    <citation type="submission" date="2006-10" db="EMBL/GenBank/DDBJ databases">
        <authorList>
            <person name="Fleischmann R.D."/>
            <person name="Dodson R.J."/>
            <person name="Haft D.H."/>
            <person name="Merkel J.S."/>
            <person name="Nelson W.C."/>
            <person name="Fraser C.M."/>
        </authorList>
    </citation>
    <scope>NUCLEOTIDE SEQUENCE [LARGE SCALE GENOMIC DNA]</scope>
    <source>
        <strain evidence="2">ATCC 700084 / mc(2)155</strain>
    </source>
</reference>
<dbReference type="KEGG" id="msm:MSMEG_5384"/>
<sequence>MARRAAGRLIDRMLVAAGESGGRRQQFVASLYMENYSREAT</sequence>
<dbReference type="AlphaFoldDB" id="A0R387"/>
<organism evidence="1 2">
    <name type="scientific">Mycolicibacterium smegmatis (strain ATCC 700084 / mc(2)155)</name>
    <name type="common">Mycobacterium smegmatis</name>
    <dbReference type="NCBI Taxonomy" id="246196"/>
    <lineage>
        <taxon>Bacteria</taxon>
        <taxon>Bacillati</taxon>
        <taxon>Actinomycetota</taxon>
        <taxon>Actinomycetes</taxon>
        <taxon>Mycobacteriales</taxon>
        <taxon>Mycobacteriaceae</taxon>
        <taxon>Mycolicibacterium</taxon>
    </lineage>
</organism>
<keyword evidence="2" id="KW-1185">Reference proteome</keyword>
<protein>
    <submittedName>
        <fullName evidence="1">Uncharacterized protein</fullName>
    </submittedName>
</protein>